<comment type="caution">
    <text evidence="1">The sequence shown here is derived from an EMBL/GenBank/DDBJ whole genome shotgun (WGS) entry which is preliminary data.</text>
</comment>
<feature type="non-terminal residue" evidence="1">
    <location>
        <position position="1"/>
    </location>
</feature>
<evidence type="ECO:0008006" key="3">
    <source>
        <dbReference type="Google" id="ProtNLM"/>
    </source>
</evidence>
<protein>
    <recommendedName>
        <fullName evidence="3">Fibronectin type-III domain-containing protein</fullName>
    </recommendedName>
</protein>
<sequence>VDCGDLNSSSCLASDVLSGRGYLVRVRARCVDARADGLFGYINGTCASPAFPADPPANIRTSDVGLYSFVARWEAGARPRGCVFRGWELQATSNASWVPD</sequence>
<dbReference type="EMBL" id="CAJNNV010002272">
    <property type="protein sequence ID" value="CAE8586910.1"/>
    <property type="molecule type" value="Genomic_DNA"/>
</dbReference>
<reference evidence="1" key="1">
    <citation type="submission" date="2021-02" db="EMBL/GenBank/DDBJ databases">
        <authorList>
            <person name="Dougan E. K."/>
            <person name="Rhodes N."/>
            <person name="Thang M."/>
            <person name="Chan C."/>
        </authorList>
    </citation>
    <scope>NUCLEOTIDE SEQUENCE</scope>
</reference>
<accession>A0A813DLB2</accession>
<dbReference type="Proteomes" id="UP000654075">
    <property type="component" value="Unassembled WGS sequence"/>
</dbReference>
<evidence type="ECO:0000313" key="1">
    <source>
        <dbReference type="EMBL" id="CAE8586910.1"/>
    </source>
</evidence>
<keyword evidence="2" id="KW-1185">Reference proteome</keyword>
<dbReference type="AlphaFoldDB" id="A0A813DLB2"/>
<name>A0A813DLB2_POLGL</name>
<organism evidence="1 2">
    <name type="scientific">Polarella glacialis</name>
    <name type="common">Dinoflagellate</name>
    <dbReference type="NCBI Taxonomy" id="89957"/>
    <lineage>
        <taxon>Eukaryota</taxon>
        <taxon>Sar</taxon>
        <taxon>Alveolata</taxon>
        <taxon>Dinophyceae</taxon>
        <taxon>Suessiales</taxon>
        <taxon>Suessiaceae</taxon>
        <taxon>Polarella</taxon>
    </lineage>
</organism>
<proteinExistence type="predicted"/>
<feature type="non-terminal residue" evidence="1">
    <location>
        <position position="100"/>
    </location>
</feature>
<gene>
    <name evidence="1" type="ORF">PGLA1383_LOCUS5756</name>
</gene>
<evidence type="ECO:0000313" key="2">
    <source>
        <dbReference type="Proteomes" id="UP000654075"/>
    </source>
</evidence>